<protein>
    <submittedName>
        <fullName evidence="8">Cytochrome P450 71A1</fullName>
    </submittedName>
</protein>
<dbReference type="SUPFAM" id="SSF48264">
    <property type="entry name" value="Cytochrome P450"/>
    <property type="match status" value="1"/>
</dbReference>
<keyword evidence="3 7" id="KW-0479">Metal-binding</keyword>
<dbReference type="PANTHER" id="PTHR47953">
    <property type="entry name" value="OS08G0105600 PROTEIN"/>
    <property type="match status" value="1"/>
</dbReference>
<keyword evidence="2 7" id="KW-0349">Heme</keyword>
<keyword evidence="6 7" id="KW-0503">Monooxygenase</keyword>
<comment type="caution">
    <text evidence="8">The sequence shown here is derived from an EMBL/GenBank/DDBJ whole genome shotgun (WGS) entry which is preliminary data.</text>
</comment>
<dbReference type="Pfam" id="PF00067">
    <property type="entry name" value="p450"/>
    <property type="match status" value="2"/>
</dbReference>
<gene>
    <name evidence="8" type="primary">CYP71A1_3</name>
    <name evidence="8" type="ORF">CK203_016021</name>
</gene>
<accession>A0A438JRJ9</accession>
<evidence type="ECO:0000256" key="7">
    <source>
        <dbReference type="RuleBase" id="RU000461"/>
    </source>
</evidence>
<reference evidence="8 9" key="1">
    <citation type="journal article" date="2018" name="PLoS Genet.">
        <title>Population sequencing reveals clonal diversity and ancestral inbreeding in the grapevine cultivar Chardonnay.</title>
        <authorList>
            <person name="Roach M.J."/>
            <person name="Johnson D.L."/>
            <person name="Bohlmann J."/>
            <person name="van Vuuren H.J."/>
            <person name="Jones S.J."/>
            <person name="Pretorius I.S."/>
            <person name="Schmidt S.A."/>
            <person name="Borneman A.R."/>
        </authorList>
    </citation>
    <scope>NUCLEOTIDE SEQUENCE [LARGE SCALE GENOMIC DNA]</scope>
    <source>
        <strain evidence="9">cv. Chardonnay</strain>
        <tissue evidence="8">Leaf</tissue>
    </source>
</reference>
<dbReference type="InterPro" id="IPR017972">
    <property type="entry name" value="Cyt_P450_CS"/>
</dbReference>
<evidence type="ECO:0000256" key="3">
    <source>
        <dbReference type="ARBA" id="ARBA00022723"/>
    </source>
</evidence>
<evidence type="ECO:0000256" key="6">
    <source>
        <dbReference type="ARBA" id="ARBA00023033"/>
    </source>
</evidence>
<dbReference type="GO" id="GO:0004497">
    <property type="term" value="F:monooxygenase activity"/>
    <property type="evidence" value="ECO:0007669"/>
    <property type="project" value="UniProtKB-KW"/>
</dbReference>
<dbReference type="InterPro" id="IPR001128">
    <property type="entry name" value="Cyt_P450"/>
</dbReference>
<dbReference type="PROSITE" id="PS00086">
    <property type="entry name" value="CYTOCHROME_P450"/>
    <property type="match status" value="1"/>
</dbReference>
<evidence type="ECO:0000256" key="1">
    <source>
        <dbReference type="ARBA" id="ARBA00010617"/>
    </source>
</evidence>
<keyword evidence="5 7" id="KW-0408">Iron</keyword>
<keyword evidence="4 7" id="KW-0560">Oxidoreductase</keyword>
<evidence type="ECO:0000256" key="5">
    <source>
        <dbReference type="ARBA" id="ARBA00023004"/>
    </source>
</evidence>
<evidence type="ECO:0000313" key="8">
    <source>
        <dbReference type="EMBL" id="RVX11568.1"/>
    </source>
</evidence>
<organism evidence="8 9">
    <name type="scientific">Vitis vinifera</name>
    <name type="common">Grape</name>
    <dbReference type="NCBI Taxonomy" id="29760"/>
    <lineage>
        <taxon>Eukaryota</taxon>
        <taxon>Viridiplantae</taxon>
        <taxon>Streptophyta</taxon>
        <taxon>Embryophyta</taxon>
        <taxon>Tracheophyta</taxon>
        <taxon>Spermatophyta</taxon>
        <taxon>Magnoliopsida</taxon>
        <taxon>eudicotyledons</taxon>
        <taxon>Gunneridae</taxon>
        <taxon>Pentapetalae</taxon>
        <taxon>rosids</taxon>
        <taxon>Vitales</taxon>
        <taxon>Vitaceae</taxon>
        <taxon>Viteae</taxon>
        <taxon>Vitis</taxon>
    </lineage>
</organism>
<dbReference type="GO" id="GO:0020037">
    <property type="term" value="F:heme binding"/>
    <property type="evidence" value="ECO:0007669"/>
    <property type="project" value="InterPro"/>
</dbReference>
<dbReference type="Gene3D" id="1.10.630.10">
    <property type="entry name" value="Cytochrome P450"/>
    <property type="match status" value="2"/>
</dbReference>
<dbReference type="InterPro" id="IPR036396">
    <property type="entry name" value="Cyt_P450_sf"/>
</dbReference>
<dbReference type="EMBL" id="QGNW01000030">
    <property type="protein sequence ID" value="RVX11568.1"/>
    <property type="molecule type" value="Genomic_DNA"/>
</dbReference>
<dbReference type="AlphaFoldDB" id="A0A438JRJ9"/>
<sequence>MAAYSSNNWKWLNTITGLNRRLRKNLEELIAVCNEIIEEHVNEKKEREDFVDVLLRVQKRKDLEVAITDDNLKALDMFVAGTDTSSTLEWTMTELARHPYVMKKAQQEVRNIASGEGKLEETHLHQLHYMKAVIKETMRLHPPVPLLGQDTRFLPFGRGRRGCPGYYFGLATVEIALARLLYHFDWELPHGVEADDMNLNEIFGLATRKNSALILVPRYNRDYEMKKNDT</sequence>
<evidence type="ECO:0000313" key="9">
    <source>
        <dbReference type="Proteomes" id="UP000288805"/>
    </source>
</evidence>
<dbReference type="InterPro" id="IPR002401">
    <property type="entry name" value="Cyt_P450_E_grp-I"/>
</dbReference>
<dbReference type="Proteomes" id="UP000288805">
    <property type="component" value="Unassembled WGS sequence"/>
</dbReference>
<dbReference type="PRINTS" id="PR00463">
    <property type="entry name" value="EP450I"/>
</dbReference>
<comment type="similarity">
    <text evidence="1 7">Belongs to the cytochrome P450 family.</text>
</comment>
<dbReference type="GO" id="GO:0005506">
    <property type="term" value="F:iron ion binding"/>
    <property type="evidence" value="ECO:0007669"/>
    <property type="project" value="InterPro"/>
</dbReference>
<evidence type="ECO:0000256" key="4">
    <source>
        <dbReference type="ARBA" id="ARBA00023002"/>
    </source>
</evidence>
<dbReference type="InterPro" id="IPR052306">
    <property type="entry name" value="CYP450_71D"/>
</dbReference>
<proteinExistence type="inferred from homology"/>
<evidence type="ECO:0000256" key="2">
    <source>
        <dbReference type="ARBA" id="ARBA00022617"/>
    </source>
</evidence>
<dbReference type="PANTHER" id="PTHR47953:SF1">
    <property type="entry name" value="CYTOCHROME P450 71A9"/>
    <property type="match status" value="1"/>
</dbReference>
<name>A0A438JRJ9_VITVI</name>
<dbReference type="GO" id="GO:0016705">
    <property type="term" value="F:oxidoreductase activity, acting on paired donors, with incorporation or reduction of molecular oxygen"/>
    <property type="evidence" value="ECO:0007669"/>
    <property type="project" value="InterPro"/>
</dbReference>